<feature type="transmembrane region" description="Helical" evidence="1">
    <location>
        <begin position="16"/>
        <end position="34"/>
    </location>
</feature>
<feature type="domain" description="EF-hand" evidence="2">
    <location>
        <begin position="166"/>
        <end position="201"/>
    </location>
</feature>
<proteinExistence type="predicted"/>
<evidence type="ECO:0000259" key="2">
    <source>
        <dbReference type="PROSITE" id="PS50222"/>
    </source>
</evidence>
<keyword evidence="1" id="KW-0812">Transmembrane</keyword>
<accession>A0AB37IEI0</accession>
<dbReference type="Proteomes" id="UP000253498">
    <property type="component" value="Unassembled WGS sequence"/>
</dbReference>
<sequence length="275" mass="32049">MTKKVSFSNKLVRAESSKYIAILSAVISFGVIFIEIPNGWRLWCGIIFIILCVIIYISVWMIANKRAKIKLDISGTSIWIKSGNLFEQEGLKVIPFNEYYDTQVDDKIINHYSLNGQYIDKYWNKPIAQLDELIFENKRLKESIIENDVEREGKPTKYRLGSLIVIDDEYVLTAFSKFNKDNDAQLTVNDYLDFLIQFWNRINSIYAQKKVVVPIFGSGITRFKNGMGDINENELLRIMIWTFKVSKIKFEYPADLSIIIHPDKIDIFSLKEEEE</sequence>
<evidence type="ECO:0000313" key="4">
    <source>
        <dbReference type="Proteomes" id="UP000253498"/>
    </source>
</evidence>
<comment type="caution">
    <text evidence="3">The sequence shown here is derived from an EMBL/GenBank/DDBJ whole genome shotgun (WGS) entry which is preliminary data.</text>
</comment>
<evidence type="ECO:0000256" key="1">
    <source>
        <dbReference type="SAM" id="Phobius"/>
    </source>
</evidence>
<evidence type="ECO:0000313" key="3">
    <source>
        <dbReference type="EMBL" id="RBT70321.1"/>
    </source>
</evidence>
<dbReference type="InterPro" id="IPR045535">
    <property type="entry name" value="ThsA_Macro"/>
</dbReference>
<feature type="transmembrane region" description="Helical" evidence="1">
    <location>
        <begin position="40"/>
        <end position="63"/>
    </location>
</feature>
<organism evidence="3 4">
    <name type="scientific">Enterococcus hirae</name>
    <dbReference type="NCBI Taxonomy" id="1354"/>
    <lineage>
        <taxon>Bacteria</taxon>
        <taxon>Bacillati</taxon>
        <taxon>Bacillota</taxon>
        <taxon>Bacilli</taxon>
        <taxon>Lactobacillales</taxon>
        <taxon>Enterococcaceae</taxon>
        <taxon>Enterococcus</taxon>
    </lineage>
</organism>
<dbReference type="PROSITE" id="PS50222">
    <property type="entry name" value="EF_HAND_2"/>
    <property type="match status" value="1"/>
</dbReference>
<keyword evidence="1" id="KW-1133">Transmembrane helix</keyword>
<dbReference type="GO" id="GO:0005509">
    <property type="term" value="F:calcium ion binding"/>
    <property type="evidence" value="ECO:0007669"/>
    <property type="project" value="InterPro"/>
</dbReference>
<keyword evidence="1" id="KW-0472">Membrane</keyword>
<dbReference type="InterPro" id="IPR002048">
    <property type="entry name" value="EF_hand_dom"/>
</dbReference>
<dbReference type="Pfam" id="PF20016">
    <property type="entry name" value="ThsA_Macro"/>
    <property type="match status" value="1"/>
</dbReference>
<gene>
    <name evidence="3" type="ORF">EB03_00171</name>
</gene>
<dbReference type="RefSeq" id="WP_113792802.1">
    <property type="nucleotide sequence ID" value="NZ_JBFCRC010000002.1"/>
</dbReference>
<name>A0AB37IEI0_ENTHR</name>
<dbReference type="AlphaFoldDB" id="A0AB37IEI0"/>
<protein>
    <recommendedName>
        <fullName evidence="2">EF-hand domain-containing protein</fullName>
    </recommendedName>
</protein>
<reference evidence="3 4" key="1">
    <citation type="submission" date="2015-06" db="EMBL/GenBank/DDBJ databases">
        <title>The Genome Sequence of Enterococcus hirae 88EA1.</title>
        <authorList>
            <consortium name="The Broad Institute Genomics Platform"/>
            <consortium name="The Broad Institute Genome Sequencing Center for Infectious Disease"/>
            <person name="Earl A.M."/>
            <person name="Van Tyne D."/>
            <person name="Lebreton F."/>
            <person name="Saavedra J.T."/>
            <person name="Gilmore M.S."/>
            <person name="Manson McGuire A."/>
            <person name="Clock S."/>
            <person name="Crupain M."/>
            <person name="Rangan U."/>
            <person name="Young S."/>
            <person name="Abouelleil A."/>
            <person name="Cao P."/>
            <person name="Chapman S.B."/>
            <person name="Griggs A."/>
            <person name="Priest M."/>
            <person name="Shea T."/>
            <person name="Wortman J."/>
            <person name="Nusbaum C."/>
            <person name="Birren B."/>
        </authorList>
    </citation>
    <scope>NUCLEOTIDE SEQUENCE [LARGE SCALE GENOMIC DNA]</scope>
    <source>
        <strain evidence="3 4">88EA1</strain>
    </source>
</reference>
<dbReference type="EMBL" id="LESJ01000002">
    <property type="protein sequence ID" value="RBT70321.1"/>
    <property type="molecule type" value="Genomic_DNA"/>
</dbReference>